<gene>
    <name evidence="11" type="primary">Dmbt1_10</name>
    <name evidence="11" type="ORF">ALELAT_R02990</name>
</gene>
<evidence type="ECO:0000256" key="3">
    <source>
        <dbReference type="ARBA" id="ARBA00022729"/>
    </source>
</evidence>
<dbReference type="OrthoDB" id="536948at2759"/>
<dbReference type="SUPFAM" id="SSF56487">
    <property type="entry name" value="SRCR-like"/>
    <property type="match status" value="2"/>
</dbReference>
<feature type="non-terminal residue" evidence="11">
    <location>
        <position position="1"/>
    </location>
</feature>
<dbReference type="PRINTS" id="PR00258">
    <property type="entry name" value="SPERACTRCPTR"/>
</dbReference>
<dbReference type="FunFam" id="3.10.250.10:FF:000016">
    <property type="entry name" value="Scavenger receptor cysteine-rich protein type 12"/>
    <property type="match status" value="1"/>
</dbReference>
<comment type="caution">
    <text evidence="9">Lacks conserved residue(s) required for the propagation of feature annotation.</text>
</comment>
<dbReference type="GO" id="GO:0016020">
    <property type="term" value="C:membrane"/>
    <property type="evidence" value="ECO:0007669"/>
    <property type="project" value="UniProtKB-SubCell"/>
</dbReference>
<dbReference type="SMART" id="SM00202">
    <property type="entry name" value="SR"/>
    <property type="match status" value="2"/>
</dbReference>
<keyword evidence="5" id="KW-1133">Transmembrane helix</keyword>
<evidence type="ECO:0000256" key="1">
    <source>
        <dbReference type="ARBA" id="ARBA00004167"/>
    </source>
</evidence>
<dbReference type="AlphaFoldDB" id="A0A7L0WKM3"/>
<dbReference type="Proteomes" id="UP000562322">
    <property type="component" value="Unassembled WGS sequence"/>
</dbReference>
<keyword evidence="4" id="KW-0677">Repeat</keyword>
<dbReference type="InterPro" id="IPR001190">
    <property type="entry name" value="SRCR"/>
</dbReference>
<dbReference type="PANTHER" id="PTHR47653:SF1">
    <property type="entry name" value="DELETED IN MALIGNANT BRAIN TUMORS 1 PROTEIN"/>
    <property type="match status" value="1"/>
</dbReference>
<keyword evidence="2" id="KW-0812">Transmembrane</keyword>
<accession>A0A7L0WKM3</accession>
<evidence type="ECO:0000256" key="2">
    <source>
        <dbReference type="ARBA" id="ARBA00022692"/>
    </source>
</evidence>
<feature type="disulfide bond" evidence="9">
    <location>
        <begin position="62"/>
        <end position="72"/>
    </location>
</feature>
<evidence type="ECO:0000256" key="4">
    <source>
        <dbReference type="ARBA" id="ARBA00022737"/>
    </source>
</evidence>
<dbReference type="EMBL" id="VXAV01008591">
    <property type="protein sequence ID" value="NXL92009.1"/>
    <property type="molecule type" value="Genomic_DNA"/>
</dbReference>
<evidence type="ECO:0000259" key="10">
    <source>
        <dbReference type="PROSITE" id="PS50287"/>
    </source>
</evidence>
<evidence type="ECO:0000256" key="7">
    <source>
        <dbReference type="ARBA" id="ARBA00023157"/>
    </source>
</evidence>
<keyword evidence="6" id="KW-0472">Membrane</keyword>
<dbReference type="Pfam" id="PF00530">
    <property type="entry name" value="SRCR"/>
    <property type="match status" value="2"/>
</dbReference>
<comment type="caution">
    <text evidence="11">The sequence shown here is derived from an EMBL/GenBank/DDBJ whole genome shotgun (WGS) entry which is preliminary data.</text>
</comment>
<keyword evidence="8" id="KW-0325">Glycoprotein</keyword>
<dbReference type="PANTHER" id="PTHR47653">
    <property type="entry name" value="PROTEIN BARK BEETLE"/>
    <property type="match status" value="1"/>
</dbReference>
<evidence type="ECO:0000313" key="11">
    <source>
        <dbReference type="EMBL" id="NXL92009.1"/>
    </source>
</evidence>
<reference evidence="11 12" key="1">
    <citation type="submission" date="2019-09" db="EMBL/GenBank/DDBJ databases">
        <title>Bird 10,000 Genomes (B10K) Project - Family phase.</title>
        <authorList>
            <person name="Zhang G."/>
        </authorList>
    </citation>
    <scope>NUCLEOTIDE SEQUENCE [LARGE SCALE GENOMIC DNA]</scope>
    <source>
        <strain evidence="11">B10K-DU-001-39</strain>
        <tissue evidence="11">Muscle</tissue>
    </source>
</reference>
<feature type="disulfide bond" evidence="9">
    <location>
        <begin position="18"/>
        <end position="82"/>
    </location>
</feature>
<dbReference type="InterPro" id="IPR053243">
    <property type="entry name" value="SJ_maturation_regulator"/>
</dbReference>
<keyword evidence="12" id="KW-1185">Reference proteome</keyword>
<feature type="domain" description="SRCR" evidence="10">
    <location>
        <begin position="1"/>
        <end position="93"/>
    </location>
</feature>
<dbReference type="FunFam" id="3.10.250.10:FF:000003">
    <property type="entry name" value="Deleted in malignant brain tumors 1"/>
    <property type="match status" value="1"/>
</dbReference>
<keyword evidence="3" id="KW-0732">Signal</keyword>
<dbReference type="GO" id="GO:0045217">
    <property type="term" value="P:cell-cell junction maintenance"/>
    <property type="evidence" value="ECO:0007669"/>
    <property type="project" value="TreeGrafter"/>
</dbReference>
<organism evidence="11 12">
    <name type="scientific">Alectura lathami</name>
    <name type="common">Australian brush turkey</name>
    <dbReference type="NCBI Taxonomy" id="81907"/>
    <lineage>
        <taxon>Eukaryota</taxon>
        <taxon>Metazoa</taxon>
        <taxon>Chordata</taxon>
        <taxon>Craniata</taxon>
        <taxon>Vertebrata</taxon>
        <taxon>Euteleostomi</taxon>
        <taxon>Archelosauria</taxon>
        <taxon>Archosauria</taxon>
        <taxon>Dinosauria</taxon>
        <taxon>Saurischia</taxon>
        <taxon>Theropoda</taxon>
        <taxon>Coelurosauria</taxon>
        <taxon>Aves</taxon>
        <taxon>Neognathae</taxon>
        <taxon>Galloanserae</taxon>
        <taxon>Galliformes</taxon>
        <taxon>Megapodiidae</taxon>
        <taxon>Alectura</taxon>
    </lineage>
</organism>
<evidence type="ECO:0000256" key="8">
    <source>
        <dbReference type="ARBA" id="ARBA00023180"/>
    </source>
</evidence>
<keyword evidence="7 9" id="KW-1015">Disulfide bond</keyword>
<feature type="domain" description="SRCR" evidence="10">
    <location>
        <begin position="123"/>
        <end position="167"/>
    </location>
</feature>
<evidence type="ECO:0000313" key="12">
    <source>
        <dbReference type="Proteomes" id="UP000562322"/>
    </source>
</evidence>
<dbReference type="InterPro" id="IPR036772">
    <property type="entry name" value="SRCR-like_dom_sf"/>
</dbReference>
<protein>
    <submittedName>
        <fullName evidence="11">DMBT1 protein</fullName>
    </submittedName>
</protein>
<evidence type="ECO:0000256" key="6">
    <source>
        <dbReference type="ARBA" id="ARBA00023136"/>
    </source>
</evidence>
<proteinExistence type="predicted"/>
<dbReference type="PROSITE" id="PS50287">
    <property type="entry name" value="SRCR_2"/>
    <property type="match status" value="2"/>
</dbReference>
<dbReference type="PROSITE" id="PS00420">
    <property type="entry name" value="SRCR_1"/>
    <property type="match status" value="1"/>
</dbReference>
<feature type="disulfide bond" evidence="9">
    <location>
        <begin position="31"/>
        <end position="92"/>
    </location>
</feature>
<evidence type="ECO:0000256" key="9">
    <source>
        <dbReference type="PROSITE-ProRule" id="PRU00196"/>
    </source>
</evidence>
<feature type="non-terminal residue" evidence="11">
    <location>
        <position position="167"/>
    </location>
</feature>
<sequence>RCEGRVEVYYKGRWGTVCDDLWDINDAQVVCRQLGCGDALSALGKAHFTPGSGDIFLDDVQCRGNESYLWECSHRGWSSHNCGHREDASVRCSVTLVGAQRRGMSCPVQETGGGSVGWLEVSLRLVNGGNQCEGRVEIFYKGHWGTVCDDSWDIDDARVICRQLGCG</sequence>
<comment type="subcellular location">
    <subcellularLocation>
        <location evidence="1">Membrane</location>
        <topology evidence="1">Single-pass membrane protein</topology>
    </subcellularLocation>
</comment>
<evidence type="ECO:0000256" key="5">
    <source>
        <dbReference type="ARBA" id="ARBA00022989"/>
    </source>
</evidence>
<name>A0A7L0WKM3_ALELA</name>
<dbReference type="Gene3D" id="3.10.250.10">
    <property type="entry name" value="SRCR-like domain"/>
    <property type="match status" value="2"/>
</dbReference>